<sequence>MSLAQGISVNVNGQPVSFPGVGPQQVSGRVMVPLRGVMEKLGAYVGYEASTRTVTATRGDIDLQLRLGDRVARLNGREVTLDVPAMEYRGSTLVPLRFMGEALGADVRWDGVAQSVNILTNNAGVGRPDDFHAPPTPGALDVVSLDSDHTGFLRAGMPVRYVLQGTPGGTATLQIPGVTQEVPMTEVSPGRYEATVAMPSSALTVNGAKALARLRRGNAEKVINAATAVTVDTEIPKILENSPTPNSRTSSPQPNITASFDDGSGSGIATDRVRILLDGRNVTSDATVTSKFFAYRPPTALAPGKHEVSVFAEDRAGNPANQSWTFNVGQRSDVIRSFTSDAGNDPQPGQVVHFTLVGEPGGKGSIDLGPGRDRVGLRETAPGRYVAEYTIRQDDDFFAMPIRASLRSKDGESYTTDPQNNAAAIRNHAILQRPKVTSPVEGERLNDSFQVTGTARRNSQVKVKVEYSASLLGVLGTKGTLAEQTLDVDSQGNFQSQPIHLSGFANSRGTTYTITVTSIGRDGKESDPVVIKARK</sequence>
<reference evidence="4" key="2">
    <citation type="submission" date="2014-01" db="EMBL/GenBank/DDBJ databases">
        <authorList>
            <person name="Hu Z.-Y."/>
            <person name="Wang Y.-Z."/>
            <person name="Im W.-T."/>
            <person name="Wang S.-Y."/>
            <person name="Zhao G.-P."/>
            <person name="Zheng H.-J."/>
            <person name="Quan Z.-X."/>
        </authorList>
    </citation>
    <scope>NUCLEOTIDE SEQUENCE</scope>
    <source>
        <strain evidence="4">Gsoil 348</strain>
    </source>
</reference>
<dbReference type="eggNOG" id="COG4632">
    <property type="taxonomic scope" value="Bacteria"/>
</dbReference>
<dbReference type="Gene3D" id="3.30.457.10">
    <property type="entry name" value="Copper amine oxidase-like, N-terminal domain"/>
    <property type="match status" value="1"/>
</dbReference>
<dbReference type="InterPro" id="IPR036582">
    <property type="entry name" value="Mao_N_sf"/>
</dbReference>
<dbReference type="SUPFAM" id="SSF55383">
    <property type="entry name" value="Copper amine oxidase, domain N"/>
    <property type="match status" value="1"/>
</dbReference>
<dbReference type="HOGENOM" id="CLU_508759_0_0_0"/>
<gene>
    <name evidence="4" type="ORF">OP10G_4148</name>
</gene>
<dbReference type="AlphaFoldDB" id="A0A068NVP7"/>
<dbReference type="KEGG" id="fgi:OP10G_4148"/>
<dbReference type="InterPro" id="IPR012854">
    <property type="entry name" value="Cu_amine_oxidase-like_N"/>
</dbReference>
<keyword evidence="5" id="KW-1185">Reference proteome</keyword>
<proteinExistence type="predicted"/>
<dbReference type="RefSeq" id="WP_025228587.1">
    <property type="nucleotide sequence ID" value="NZ_CP007139.1"/>
</dbReference>
<dbReference type="Proteomes" id="UP000027982">
    <property type="component" value="Chromosome"/>
</dbReference>
<dbReference type="Pfam" id="PF07833">
    <property type="entry name" value="Cu_amine_oxidN1"/>
    <property type="match status" value="1"/>
</dbReference>
<accession>A0A068NVP7</accession>
<feature type="compositionally biased region" description="Low complexity" evidence="1">
    <location>
        <begin position="241"/>
        <end position="255"/>
    </location>
</feature>
<evidence type="ECO:0000259" key="3">
    <source>
        <dbReference type="Pfam" id="PF19077"/>
    </source>
</evidence>
<dbReference type="STRING" id="661478.OP10G_4148"/>
<dbReference type="InterPro" id="IPR013783">
    <property type="entry name" value="Ig-like_fold"/>
</dbReference>
<evidence type="ECO:0000256" key="1">
    <source>
        <dbReference type="SAM" id="MobiDB-lite"/>
    </source>
</evidence>
<dbReference type="Gene3D" id="2.60.40.10">
    <property type="entry name" value="Immunoglobulins"/>
    <property type="match status" value="1"/>
</dbReference>
<dbReference type="eggNOG" id="COG2372">
    <property type="taxonomic scope" value="Bacteria"/>
</dbReference>
<feature type="domain" description="Bacterial Ig-like" evidence="3">
    <location>
        <begin position="265"/>
        <end position="328"/>
    </location>
</feature>
<evidence type="ECO:0000313" key="5">
    <source>
        <dbReference type="Proteomes" id="UP000027982"/>
    </source>
</evidence>
<dbReference type="Pfam" id="PF19077">
    <property type="entry name" value="Big_13"/>
    <property type="match status" value="1"/>
</dbReference>
<organism evidence="4 5">
    <name type="scientific">Fimbriimonas ginsengisoli Gsoil 348</name>
    <dbReference type="NCBI Taxonomy" id="661478"/>
    <lineage>
        <taxon>Bacteria</taxon>
        <taxon>Bacillati</taxon>
        <taxon>Armatimonadota</taxon>
        <taxon>Fimbriimonadia</taxon>
        <taxon>Fimbriimonadales</taxon>
        <taxon>Fimbriimonadaceae</taxon>
        <taxon>Fimbriimonas</taxon>
    </lineage>
</organism>
<feature type="region of interest" description="Disordered" evidence="1">
    <location>
        <begin position="238"/>
        <end position="264"/>
    </location>
</feature>
<feature type="domain" description="Copper amine oxidase-like N-terminal" evidence="2">
    <location>
        <begin position="11"/>
        <end position="118"/>
    </location>
</feature>
<evidence type="ECO:0000313" key="4">
    <source>
        <dbReference type="EMBL" id="AIE87516.1"/>
    </source>
</evidence>
<reference evidence="4" key="1">
    <citation type="journal article" date="2014" name="PLoS ONE">
        <title>The first complete genome sequence of the class fimbriimonadia in the phylum armatimonadetes.</title>
        <authorList>
            <person name="Hu Z.Y."/>
            <person name="Wang Y.Z."/>
            <person name="Im W.T."/>
            <person name="Wang S.Y."/>
            <person name="Zhao G.P."/>
            <person name="Zheng H.J."/>
            <person name="Quan Z.X."/>
        </authorList>
    </citation>
    <scope>NUCLEOTIDE SEQUENCE [LARGE SCALE GENOMIC DNA]</scope>
    <source>
        <strain evidence="4">Gsoil 348</strain>
    </source>
</reference>
<dbReference type="InterPro" id="IPR044016">
    <property type="entry name" value="Big_13"/>
</dbReference>
<dbReference type="EMBL" id="CP007139">
    <property type="protein sequence ID" value="AIE87516.1"/>
    <property type="molecule type" value="Genomic_DNA"/>
</dbReference>
<name>A0A068NVP7_FIMGI</name>
<protein>
    <submittedName>
        <fullName evidence="4">Copper amine oxidase-like protein</fullName>
    </submittedName>
</protein>
<evidence type="ECO:0000259" key="2">
    <source>
        <dbReference type="Pfam" id="PF07833"/>
    </source>
</evidence>